<protein>
    <submittedName>
        <fullName evidence="1">FGD6 isoform 1</fullName>
    </submittedName>
</protein>
<evidence type="ECO:0000313" key="1">
    <source>
        <dbReference type="EMBL" id="PNJ83420.1"/>
    </source>
</evidence>
<gene>
    <name evidence="1" type="ORF">CR201_G0001424</name>
</gene>
<reference evidence="1" key="1">
    <citation type="submission" date="2017-12" db="EMBL/GenBank/DDBJ databases">
        <title>High-resolution comparative analysis of great ape genomes.</title>
        <authorList>
            <person name="Pollen A."/>
            <person name="Hastie A."/>
            <person name="Hormozdiari F."/>
            <person name="Dougherty M."/>
            <person name="Liu R."/>
            <person name="Chaisson M."/>
            <person name="Hoppe E."/>
            <person name="Hill C."/>
            <person name="Pang A."/>
            <person name="Hillier L."/>
            <person name="Baker C."/>
            <person name="Armstrong J."/>
            <person name="Shendure J."/>
            <person name="Paten B."/>
            <person name="Wilson R."/>
            <person name="Chao H."/>
            <person name="Schneider V."/>
            <person name="Ventura M."/>
            <person name="Kronenberg Z."/>
            <person name="Murali S."/>
            <person name="Gordon D."/>
            <person name="Cantsilieris S."/>
            <person name="Munson K."/>
            <person name="Nelson B."/>
            <person name="Raja A."/>
            <person name="Underwood J."/>
            <person name="Diekhans M."/>
            <person name="Fiddes I."/>
            <person name="Haussler D."/>
            <person name="Eichler E."/>
        </authorList>
    </citation>
    <scope>NUCLEOTIDE SEQUENCE [LARGE SCALE GENOMIC DNA]</scope>
    <source>
        <strain evidence="1">Susie</strain>
    </source>
</reference>
<name>A0A2J8XN18_PONAB</name>
<comment type="caution">
    <text evidence="1">The sequence shown here is derived from an EMBL/GenBank/DDBJ whole genome shotgun (WGS) entry which is preliminary data.</text>
</comment>
<sequence length="59" mass="7000">MTSAAVQEHPRRNRMILVLVTFPLMRRKSSTVLMKMMSALSQVKEILTHWKINRMKIME</sequence>
<proteinExistence type="predicted"/>
<dbReference type="EMBL" id="NDHI03003364">
    <property type="protein sequence ID" value="PNJ83420.1"/>
    <property type="molecule type" value="Genomic_DNA"/>
</dbReference>
<dbReference type="AlphaFoldDB" id="A0A2J8XN18"/>
<accession>A0A2J8XN18</accession>
<organism evidence="1">
    <name type="scientific">Pongo abelii</name>
    <name type="common">Sumatran orangutan</name>
    <name type="synonym">Pongo pygmaeus abelii</name>
    <dbReference type="NCBI Taxonomy" id="9601"/>
    <lineage>
        <taxon>Eukaryota</taxon>
        <taxon>Metazoa</taxon>
        <taxon>Chordata</taxon>
        <taxon>Craniata</taxon>
        <taxon>Vertebrata</taxon>
        <taxon>Euteleostomi</taxon>
        <taxon>Mammalia</taxon>
        <taxon>Eutheria</taxon>
        <taxon>Euarchontoglires</taxon>
        <taxon>Primates</taxon>
        <taxon>Haplorrhini</taxon>
        <taxon>Catarrhini</taxon>
        <taxon>Hominidae</taxon>
        <taxon>Pongo</taxon>
    </lineage>
</organism>